<accession>A0A246RLZ4</accession>
<dbReference type="AlphaFoldDB" id="A0A246RLZ4"/>
<dbReference type="Proteomes" id="UP000197174">
    <property type="component" value="Unassembled WGS sequence"/>
</dbReference>
<proteinExistence type="predicted"/>
<gene>
    <name evidence="1" type="ORF">B5D80_14215</name>
</gene>
<sequence length="210" mass="23143">MADVRAARIVLQPAKRRFLEPFLGRSRSVAEAAREIGLPVEQAAYRVQAMLRAGLLRAVDTRARAGRAVTVYRAPAEIRAPLMVLPDGDARDFFRLVDEPMRETFLTALTRLAGRAGIGDWAVRLYRDDEDRVRVDLAAQGGDWDPSMLLAAGHPAVVFNWVPLSLTAADAKRLQGELMAVLARWAARVPTDGQPPSHQLGLFLTPLERA</sequence>
<reference evidence="1 2" key="1">
    <citation type="submission" date="2017-03" db="EMBL/GenBank/DDBJ databases">
        <title>Whole genome sequence of Micromonospora wenchangensis, isolated from mangrove soil.</title>
        <authorList>
            <person name="Yang H."/>
        </authorList>
    </citation>
    <scope>NUCLEOTIDE SEQUENCE [LARGE SCALE GENOMIC DNA]</scope>
    <source>
        <strain evidence="1 2">CCTCC AA 2012002</strain>
    </source>
</reference>
<keyword evidence="2" id="KW-1185">Reference proteome</keyword>
<name>A0A246RLZ4_9ACTN</name>
<comment type="caution">
    <text evidence="1">The sequence shown here is derived from an EMBL/GenBank/DDBJ whole genome shotgun (WGS) entry which is preliminary data.</text>
</comment>
<organism evidence="1 2">
    <name type="scientific">Micromonospora wenchangensis</name>
    <dbReference type="NCBI Taxonomy" id="1185415"/>
    <lineage>
        <taxon>Bacteria</taxon>
        <taxon>Bacillati</taxon>
        <taxon>Actinomycetota</taxon>
        <taxon>Actinomycetes</taxon>
        <taxon>Micromonosporales</taxon>
        <taxon>Micromonosporaceae</taxon>
        <taxon>Micromonospora</taxon>
    </lineage>
</organism>
<evidence type="ECO:0000313" key="1">
    <source>
        <dbReference type="EMBL" id="OWV07527.1"/>
    </source>
</evidence>
<dbReference type="InterPro" id="IPR036388">
    <property type="entry name" value="WH-like_DNA-bd_sf"/>
</dbReference>
<dbReference type="Gene3D" id="1.10.10.10">
    <property type="entry name" value="Winged helix-like DNA-binding domain superfamily/Winged helix DNA-binding domain"/>
    <property type="match status" value="1"/>
</dbReference>
<dbReference type="EMBL" id="MZMV01000020">
    <property type="protein sequence ID" value="OWV07527.1"/>
    <property type="molecule type" value="Genomic_DNA"/>
</dbReference>
<protein>
    <submittedName>
        <fullName evidence="1">Uncharacterized protein</fullName>
    </submittedName>
</protein>
<evidence type="ECO:0000313" key="2">
    <source>
        <dbReference type="Proteomes" id="UP000197174"/>
    </source>
</evidence>